<dbReference type="Proteomes" id="UP001153620">
    <property type="component" value="Chromosome 3"/>
</dbReference>
<evidence type="ECO:0000256" key="4">
    <source>
        <dbReference type="ARBA" id="ARBA00022490"/>
    </source>
</evidence>
<protein>
    <recommendedName>
        <fullName evidence="10">Ribonuclease P protein subunit p20</fullName>
    </recommendedName>
</protein>
<evidence type="ECO:0000313" key="12">
    <source>
        <dbReference type="EMBL" id="CAG9806738.1"/>
    </source>
</evidence>
<evidence type="ECO:0000256" key="11">
    <source>
        <dbReference type="SAM" id="MobiDB-lite"/>
    </source>
</evidence>
<accession>A0A9N9RZ26</accession>
<dbReference type="GO" id="GO:0005655">
    <property type="term" value="C:nucleolar ribonuclease P complex"/>
    <property type="evidence" value="ECO:0007669"/>
    <property type="project" value="InterPro"/>
</dbReference>
<dbReference type="InterPro" id="IPR036882">
    <property type="entry name" value="Alba-like_dom_sf"/>
</dbReference>
<dbReference type="SUPFAM" id="SSF82704">
    <property type="entry name" value="AlbA-like"/>
    <property type="match status" value="1"/>
</dbReference>
<reference evidence="12" key="2">
    <citation type="submission" date="2022-10" db="EMBL/GenBank/DDBJ databases">
        <authorList>
            <consortium name="ENA_rothamsted_submissions"/>
            <consortium name="culmorum"/>
            <person name="King R."/>
        </authorList>
    </citation>
    <scope>NUCLEOTIDE SEQUENCE</scope>
</reference>
<dbReference type="PANTHER" id="PTHR15314:SF1">
    <property type="entry name" value="RIBONUCLEASE P PROTEIN SUBUNIT P20"/>
    <property type="match status" value="1"/>
</dbReference>
<evidence type="ECO:0000313" key="13">
    <source>
        <dbReference type="Proteomes" id="UP001153620"/>
    </source>
</evidence>
<dbReference type="GO" id="GO:0003676">
    <property type="term" value="F:nucleic acid binding"/>
    <property type="evidence" value="ECO:0007669"/>
    <property type="project" value="InterPro"/>
</dbReference>
<comment type="function">
    <text evidence="8">Component of ribonuclease P, a ribonucleoprotein complex that generates mature tRNA molecules by cleaving their 5'-ends. Also a component of the MRP ribonuclease complex, which cleaves pre-rRNA sequences.</text>
</comment>
<evidence type="ECO:0000256" key="1">
    <source>
        <dbReference type="ARBA" id="ARBA00004463"/>
    </source>
</evidence>
<dbReference type="OrthoDB" id="416729at2759"/>
<proteinExistence type="inferred from homology"/>
<reference evidence="12" key="1">
    <citation type="submission" date="2022-01" db="EMBL/GenBank/DDBJ databases">
        <authorList>
            <person name="King R."/>
        </authorList>
    </citation>
    <scope>NUCLEOTIDE SEQUENCE</scope>
</reference>
<keyword evidence="6" id="KW-0819">tRNA processing</keyword>
<comment type="subunit">
    <text evidence="9">Component of nuclear RNase P and RNase MRP complexes. RNase P consists of a catalytic RNA moiety and 10 different protein chains; POP1, POP4, POP5, POP7, RPP14, RPP21, RPP25, RPP30, RPP38 and RPP40. Within the RNase P complex, POP1, POP7 and RPP25 form the 'finger' subcomplex, POP5, RPP14, RPP40 and homodimeric RPP30 form the 'palm' subcomplex, and RPP21, POP4 and RPP38 form the 'wrist' subcomplex. All subunits of the RNase P complex interact with the catalytic RNA. Several subunits of RNase P are also part of the RNase MRP complex. RNase MRP consists of a catalytic RNA moiety and about 8 protein subunits; POP1, POP7, RPP25, RPP30, RPP38, RPP40 and possibly also POP4 and POP5. Interacts with SMN1. POP7 forms a heterodimer with RPP25 that binds to the P3 stem loop of the catalytic RNA.</text>
</comment>
<organism evidence="12 13">
    <name type="scientific">Chironomus riparius</name>
    <dbReference type="NCBI Taxonomy" id="315576"/>
    <lineage>
        <taxon>Eukaryota</taxon>
        <taxon>Metazoa</taxon>
        <taxon>Ecdysozoa</taxon>
        <taxon>Arthropoda</taxon>
        <taxon>Hexapoda</taxon>
        <taxon>Insecta</taxon>
        <taxon>Pterygota</taxon>
        <taxon>Neoptera</taxon>
        <taxon>Endopterygota</taxon>
        <taxon>Diptera</taxon>
        <taxon>Nematocera</taxon>
        <taxon>Chironomoidea</taxon>
        <taxon>Chironomidae</taxon>
        <taxon>Chironominae</taxon>
        <taxon>Chironomus</taxon>
    </lineage>
</organism>
<keyword evidence="4" id="KW-0963">Cytoplasm</keyword>
<dbReference type="FunFam" id="3.30.110.20:FF:000002">
    <property type="entry name" value="Ribonuclease P protein subunit p20"/>
    <property type="match status" value="1"/>
</dbReference>
<feature type="region of interest" description="Disordered" evidence="11">
    <location>
        <begin position="1"/>
        <end position="24"/>
    </location>
</feature>
<dbReference type="Gene3D" id="3.30.110.20">
    <property type="entry name" value="Alba-like domain"/>
    <property type="match status" value="1"/>
</dbReference>
<dbReference type="GO" id="GO:0001682">
    <property type="term" value="P:tRNA 5'-leader removal"/>
    <property type="evidence" value="ECO:0007669"/>
    <property type="project" value="InterPro"/>
</dbReference>
<dbReference type="AlphaFoldDB" id="A0A9N9RZ26"/>
<evidence type="ECO:0000256" key="10">
    <source>
        <dbReference type="ARBA" id="ARBA00068472"/>
    </source>
</evidence>
<keyword evidence="13" id="KW-1185">Reference proteome</keyword>
<dbReference type="InterPro" id="IPR014612">
    <property type="entry name" value="Pop7/Rpp20"/>
</dbReference>
<dbReference type="GO" id="GO:0006364">
    <property type="term" value="P:rRNA processing"/>
    <property type="evidence" value="ECO:0007669"/>
    <property type="project" value="UniProtKB-KW"/>
</dbReference>
<evidence type="ECO:0000256" key="8">
    <source>
        <dbReference type="ARBA" id="ARBA00053284"/>
    </source>
</evidence>
<dbReference type="GO" id="GO:0000172">
    <property type="term" value="C:ribonuclease MRP complex"/>
    <property type="evidence" value="ECO:0007669"/>
    <property type="project" value="InterPro"/>
</dbReference>
<sequence length="137" mass="16022">MSSNNRNRQDFKKRKPPKNFTRPNDVYITNKTDFGAQINKCIKILNSEVGEVFIHSIGNAINRAINLALKLEEDHSFKYEVNTSTINLVDDYFPEDDDDDFSIQKRLNSCIHIRIYRPYLLASEDDNKEEPEKLIKI</sequence>
<dbReference type="EMBL" id="OU895879">
    <property type="protein sequence ID" value="CAG9806738.1"/>
    <property type="molecule type" value="Genomic_DNA"/>
</dbReference>
<evidence type="ECO:0000256" key="3">
    <source>
        <dbReference type="ARBA" id="ARBA00008018"/>
    </source>
</evidence>
<evidence type="ECO:0000256" key="9">
    <source>
        <dbReference type="ARBA" id="ARBA00064615"/>
    </source>
</evidence>
<keyword evidence="5" id="KW-0698">rRNA processing</keyword>
<name>A0A9N9RZ26_9DIPT</name>
<dbReference type="Pfam" id="PF12328">
    <property type="entry name" value="Rpp20"/>
    <property type="match status" value="1"/>
</dbReference>
<dbReference type="PANTHER" id="PTHR15314">
    <property type="entry name" value="RIBONUCLEASE P PROTEIN SUBUNIT P20"/>
    <property type="match status" value="1"/>
</dbReference>
<comment type="similarity">
    <text evidence="3">Belongs to the histone-like Alba family.</text>
</comment>
<comment type="subcellular location">
    <subcellularLocation>
        <location evidence="1">Cytoplasmic granule</location>
    </subcellularLocation>
    <subcellularLocation>
        <location evidence="2">Nucleus</location>
        <location evidence="2">Nucleolus</location>
    </subcellularLocation>
</comment>
<evidence type="ECO:0000256" key="7">
    <source>
        <dbReference type="ARBA" id="ARBA00023242"/>
    </source>
</evidence>
<gene>
    <name evidence="12" type="ORF">CHIRRI_LOCUS9592</name>
</gene>
<evidence type="ECO:0000256" key="2">
    <source>
        <dbReference type="ARBA" id="ARBA00004604"/>
    </source>
</evidence>
<evidence type="ECO:0000256" key="5">
    <source>
        <dbReference type="ARBA" id="ARBA00022552"/>
    </source>
</evidence>
<evidence type="ECO:0000256" key="6">
    <source>
        <dbReference type="ARBA" id="ARBA00022694"/>
    </source>
</evidence>
<keyword evidence="7" id="KW-0539">Nucleus</keyword>